<dbReference type="OrthoDB" id="3350591at2759"/>
<organism evidence="1 2">
    <name type="scientific">Cudoniella acicularis</name>
    <dbReference type="NCBI Taxonomy" id="354080"/>
    <lineage>
        <taxon>Eukaryota</taxon>
        <taxon>Fungi</taxon>
        <taxon>Dikarya</taxon>
        <taxon>Ascomycota</taxon>
        <taxon>Pezizomycotina</taxon>
        <taxon>Leotiomycetes</taxon>
        <taxon>Helotiales</taxon>
        <taxon>Tricladiaceae</taxon>
        <taxon>Cudoniella</taxon>
    </lineage>
</organism>
<dbReference type="Pfam" id="PF12311">
    <property type="entry name" value="DUF3632"/>
    <property type="match status" value="1"/>
</dbReference>
<name>A0A8H4W4V1_9HELO</name>
<dbReference type="PANTHER" id="PTHR38797:SF4">
    <property type="entry name" value="NUCLEAR PORE COMPLEX PROTEIN NUP85"/>
    <property type="match status" value="1"/>
</dbReference>
<evidence type="ECO:0000313" key="2">
    <source>
        <dbReference type="Proteomes" id="UP000566819"/>
    </source>
</evidence>
<reference evidence="1 2" key="1">
    <citation type="submission" date="2020-03" db="EMBL/GenBank/DDBJ databases">
        <title>Draft Genome Sequence of Cudoniella acicularis.</title>
        <authorList>
            <person name="Buettner E."/>
            <person name="Kellner H."/>
        </authorList>
    </citation>
    <scope>NUCLEOTIDE SEQUENCE [LARGE SCALE GENOMIC DNA]</scope>
    <source>
        <strain evidence="1 2">DSM 108380</strain>
    </source>
</reference>
<proteinExistence type="predicted"/>
<evidence type="ECO:0000313" key="1">
    <source>
        <dbReference type="EMBL" id="KAF4631004.1"/>
    </source>
</evidence>
<dbReference type="InterPro" id="IPR053204">
    <property type="entry name" value="Oxopyrrolidines_Biosynth-assoc"/>
</dbReference>
<sequence length="288" mass="33006">MASITYEKFLAAQAKEDYPAEPEQLTALKTLFSDPTIPISQAAQQIVAPTLKYLEQNPGSQAPDNDFILWRTIASAIKQLPEFNDRLLELVLEINKIPAANGYFKGLYDFYMHWREFAFSFSDPPSTDPERATKRQEWVNINAFTAKLSTHASSDPALDARSWAGSVLRDTLEKTPWEGYDPTVHADEDEEERTYQAELHGIKVLDGRVPAAAQWMIYNAKGLYENKGLMGDEYDHDPTNWKGQKGWSKERFAYWRERFEWVSTVNELDEATRQAAKEAVEVMKKVEK</sequence>
<gene>
    <name evidence="1" type="ORF">G7Y89_g7132</name>
</gene>
<dbReference type="AlphaFoldDB" id="A0A8H4W4V1"/>
<dbReference type="EMBL" id="JAAMPI010000487">
    <property type="protein sequence ID" value="KAF4631004.1"/>
    <property type="molecule type" value="Genomic_DNA"/>
</dbReference>
<accession>A0A8H4W4V1</accession>
<keyword evidence="2" id="KW-1185">Reference proteome</keyword>
<dbReference type="PANTHER" id="PTHR38797">
    <property type="entry name" value="NUCLEAR PORE COMPLEX PROTEIN NUP85-RELATED"/>
    <property type="match status" value="1"/>
</dbReference>
<protein>
    <submittedName>
        <fullName evidence="1">Uncharacterized protein</fullName>
    </submittedName>
</protein>
<comment type="caution">
    <text evidence="1">The sequence shown here is derived from an EMBL/GenBank/DDBJ whole genome shotgun (WGS) entry which is preliminary data.</text>
</comment>
<dbReference type="Proteomes" id="UP000566819">
    <property type="component" value="Unassembled WGS sequence"/>
</dbReference>
<dbReference type="InterPro" id="IPR022085">
    <property type="entry name" value="OpdG"/>
</dbReference>